<dbReference type="Proteomes" id="UP000486351">
    <property type="component" value="Unassembled WGS sequence"/>
</dbReference>
<evidence type="ECO:0000313" key="5">
    <source>
        <dbReference type="EMBL" id="KAE9202994.1"/>
    </source>
</evidence>
<dbReference type="EMBL" id="QXFX01001234">
    <property type="protein sequence ID" value="KAE9094033.1"/>
    <property type="molecule type" value="Genomic_DNA"/>
</dbReference>
<sequence length="41" mass="4510">MLSISFYHTVAMFLEFTKATLAVSDTTLYEAQLTTNAPPAN</sequence>
<evidence type="ECO:0000313" key="15">
    <source>
        <dbReference type="Proteomes" id="UP000486351"/>
    </source>
</evidence>
<gene>
    <name evidence="7" type="ORF">PF001_g17160</name>
    <name evidence="6" type="ORF">PF002_g15955</name>
    <name evidence="5" type="ORF">PF005_g14372</name>
    <name evidence="4" type="ORF">PF006_g16884</name>
    <name evidence="8" type="ORF">PF008_g17193</name>
    <name evidence="1" type="ORF">PF009_g15724</name>
    <name evidence="3" type="ORF">PF010_g17264</name>
    <name evidence="2" type="ORF">PF011_g13923</name>
</gene>
<reference evidence="14 15" key="1">
    <citation type="submission" date="2018-09" db="EMBL/GenBank/DDBJ databases">
        <title>Genomic investigation of the strawberry pathogen Phytophthora fragariae indicates pathogenicity is determined by transcriptional variation in three key races.</title>
        <authorList>
            <person name="Adams T.M."/>
            <person name="Armitage A.D."/>
            <person name="Sobczyk M.K."/>
            <person name="Bates H.J."/>
            <person name="Dunwell J.M."/>
            <person name="Nellist C.F."/>
            <person name="Harrison R.J."/>
        </authorList>
    </citation>
    <scope>NUCLEOTIDE SEQUENCE [LARGE SCALE GENOMIC DNA]</scope>
    <source>
        <strain evidence="7 11">A4</strain>
        <strain evidence="6 12">BC-1</strain>
        <strain evidence="5 10">NOV-27</strain>
        <strain evidence="4 13">NOV-5</strain>
        <strain evidence="8 15">NOV-77</strain>
        <strain evidence="1 9">NOV-9</strain>
        <strain evidence="3 16">ONT-3</strain>
        <strain evidence="2 14">SCRP245</strain>
    </source>
</reference>
<protein>
    <submittedName>
        <fullName evidence="2">Uncharacterized protein</fullName>
    </submittedName>
</protein>
<dbReference type="Proteomes" id="UP000433483">
    <property type="component" value="Unassembled WGS sequence"/>
</dbReference>
<evidence type="ECO:0000313" key="4">
    <source>
        <dbReference type="EMBL" id="KAE9125723.1"/>
    </source>
</evidence>
<evidence type="ECO:0000313" key="1">
    <source>
        <dbReference type="EMBL" id="KAE8934301.1"/>
    </source>
</evidence>
<name>A0A6A3K0H6_9STRA</name>
<dbReference type="Proteomes" id="UP000437068">
    <property type="component" value="Unassembled WGS sequence"/>
</dbReference>
<evidence type="ECO:0000313" key="8">
    <source>
        <dbReference type="EMBL" id="KAE9324110.1"/>
    </source>
</evidence>
<evidence type="ECO:0000313" key="14">
    <source>
        <dbReference type="Proteomes" id="UP000460718"/>
    </source>
</evidence>
<dbReference type="EMBL" id="QXFW01000878">
    <property type="protein sequence ID" value="KAE9001046.1"/>
    <property type="molecule type" value="Genomic_DNA"/>
</dbReference>
<organism evidence="2 14">
    <name type="scientific">Phytophthora fragariae</name>
    <dbReference type="NCBI Taxonomy" id="53985"/>
    <lineage>
        <taxon>Eukaryota</taxon>
        <taxon>Sar</taxon>
        <taxon>Stramenopiles</taxon>
        <taxon>Oomycota</taxon>
        <taxon>Peronosporomycetes</taxon>
        <taxon>Peronosporales</taxon>
        <taxon>Peronosporaceae</taxon>
        <taxon>Phytophthora</taxon>
    </lineage>
</organism>
<dbReference type="Proteomes" id="UP000460718">
    <property type="component" value="Unassembled WGS sequence"/>
</dbReference>
<dbReference type="EMBL" id="QXGB01000843">
    <property type="protein sequence ID" value="KAE9202994.1"/>
    <property type="molecule type" value="Genomic_DNA"/>
</dbReference>
<accession>A0A6A3K0H6</accession>
<proteinExistence type="predicted"/>
<dbReference type="Proteomes" id="UP000488956">
    <property type="component" value="Unassembled WGS sequence"/>
</dbReference>
<evidence type="ECO:0000313" key="10">
    <source>
        <dbReference type="Proteomes" id="UP000433483"/>
    </source>
</evidence>
<evidence type="ECO:0000313" key="16">
    <source>
        <dbReference type="Proteomes" id="UP000488956"/>
    </source>
</evidence>
<evidence type="ECO:0000313" key="7">
    <source>
        <dbReference type="EMBL" id="KAE9295810.1"/>
    </source>
</evidence>
<evidence type="ECO:0000313" key="12">
    <source>
        <dbReference type="Proteomes" id="UP000440367"/>
    </source>
</evidence>
<dbReference type="EMBL" id="QXFY01001225">
    <property type="protein sequence ID" value="KAE9324110.1"/>
    <property type="molecule type" value="Genomic_DNA"/>
</dbReference>
<dbReference type="EMBL" id="QXGA01001206">
    <property type="protein sequence ID" value="KAE9125723.1"/>
    <property type="molecule type" value="Genomic_DNA"/>
</dbReference>
<evidence type="ECO:0000313" key="13">
    <source>
        <dbReference type="Proteomes" id="UP000440732"/>
    </source>
</evidence>
<dbReference type="EMBL" id="QXGE01001223">
    <property type="protein sequence ID" value="KAE9295810.1"/>
    <property type="molecule type" value="Genomic_DNA"/>
</dbReference>
<evidence type="ECO:0000313" key="3">
    <source>
        <dbReference type="EMBL" id="KAE9094033.1"/>
    </source>
</evidence>
<dbReference type="AlphaFoldDB" id="A0A6A3K0H6"/>
<evidence type="ECO:0000313" key="9">
    <source>
        <dbReference type="Proteomes" id="UP000429523"/>
    </source>
</evidence>
<dbReference type="Proteomes" id="UP000440732">
    <property type="component" value="Unassembled WGS sequence"/>
</dbReference>
<evidence type="ECO:0000313" key="6">
    <source>
        <dbReference type="EMBL" id="KAE9220223.1"/>
    </source>
</evidence>
<evidence type="ECO:0000313" key="2">
    <source>
        <dbReference type="EMBL" id="KAE9001046.1"/>
    </source>
</evidence>
<comment type="caution">
    <text evidence="2">The sequence shown here is derived from an EMBL/GenBank/DDBJ whole genome shotgun (WGS) entry which is preliminary data.</text>
</comment>
<dbReference type="EMBL" id="QXGF01000921">
    <property type="protein sequence ID" value="KAE8934301.1"/>
    <property type="molecule type" value="Genomic_DNA"/>
</dbReference>
<keyword evidence="10" id="KW-1185">Reference proteome</keyword>
<dbReference type="Proteomes" id="UP000440367">
    <property type="component" value="Unassembled WGS sequence"/>
</dbReference>
<dbReference type="Proteomes" id="UP000429523">
    <property type="component" value="Unassembled WGS sequence"/>
</dbReference>
<dbReference type="EMBL" id="QXGD01000919">
    <property type="protein sequence ID" value="KAE9220223.1"/>
    <property type="molecule type" value="Genomic_DNA"/>
</dbReference>
<evidence type="ECO:0000313" key="11">
    <source>
        <dbReference type="Proteomes" id="UP000437068"/>
    </source>
</evidence>